<dbReference type="Proteomes" id="UP000192801">
    <property type="component" value="Unassembled WGS sequence"/>
</dbReference>
<name>A0A1X0DAY0_9MYCO</name>
<comment type="caution">
    <text evidence="2">The sequence shown here is derived from an EMBL/GenBank/DDBJ whole genome shotgun (WGS) entry which is preliminary data.</text>
</comment>
<accession>A0A1X0DAY0</accession>
<dbReference type="STRING" id="444597.BST26_13265"/>
<gene>
    <name evidence="2" type="ORF">BST26_13265</name>
</gene>
<dbReference type="InterPro" id="IPR014145">
    <property type="entry name" value="LigD_pol_dom"/>
</dbReference>
<dbReference type="PANTHER" id="PTHR42705:SF3">
    <property type="entry name" value="ATP-DEPENDENT DNA LIGASE"/>
    <property type="match status" value="1"/>
</dbReference>
<dbReference type="RefSeq" id="WP_083031548.1">
    <property type="nucleotide sequence ID" value="NZ_AP022618.1"/>
</dbReference>
<evidence type="ECO:0000256" key="1">
    <source>
        <dbReference type="SAM" id="MobiDB-lite"/>
    </source>
</evidence>
<dbReference type="AlphaFoldDB" id="A0A1X0DAY0"/>
<reference evidence="2 3" key="1">
    <citation type="submission" date="2016-12" db="EMBL/GenBank/DDBJ databases">
        <title>The new phylogeny of genus Mycobacterium.</title>
        <authorList>
            <person name="Tortoli E."/>
            <person name="Trovato A."/>
            <person name="Cirillo D.M."/>
        </authorList>
    </citation>
    <scope>NUCLEOTIDE SEQUENCE [LARGE SCALE GENOMIC DNA]</scope>
    <source>
        <strain evidence="2 3">DSM 45130</strain>
    </source>
</reference>
<dbReference type="Pfam" id="PF21686">
    <property type="entry name" value="LigD_Prim-Pol"/>
    <property type="match status" value="1"/>
</dbReference>
<keyword evidence="3" id="KW-1185">Reference proteome</keyword>
<protein>
    <submittedName>
        <fullName evidence="2">ATP-dependent DNA ligase</fullName>
    </submittedName>
</protein>
<feature type="region of interest" description="Disordered" evidence="1">
    <location>
        <begin position="332"/>
        <end position="357"/>
    </location>
</feature>
<dbReference type="OrthoDB" id="4296267at2"/>
<feature type="compositionally biased region" description="Basic and acidic residues" evidence="1">
    <location>
        <begin position="342"/>
        <end position="357"/>
    </location>
</feature>
<sequence>MAKQGNVEVQVEPEGRMTRTVEVSHASRVIFPATETTRAITKLDMVEYVVKMADPLLGALRDRPTTLERWPNGVQPGMHVGRGKDAAGFYQKHLPRSVPDYVQGVEITFPSGRTAIELCPTEPAVLAWCMQMGTITFHPWPVRRTQNPDSLDKPDELRIDLDPQPGIPFGETVRVALKAGNLLNALGMTGFCKTSGGRGVHIYVPITPDWSFDDVRHAAIAFGRELEQRDDGVTTQWWRELRGDRVFVDFNQNCRDRTIASAWSPRAREGAPVSTPLTWDDLAGLSDPRELNVLTVPSRYENKGNPWQDMDAKRCTINPLLDLWNTNPAEMNFPPDYPKMPGEPKRVQPSRDADRPH</sequence>
<organism evidence="2 3">
    <name type="scientific">Mycolicibacterium insubricum</name>
    <dbReference type="NCBI Taxonomy" id="444597"/>
    <lineage>
        <taxon>Bacteria</taxon>
        <taxon>Bacillati</taxon>
        <taxon>Actinomycetota</taxon>
        <taxon>Actinomycetes</taxon>
        <taxon>Mycobacteriales</taxon>
        <taxon>Mycobacteriaceae</taxon>
        <taxon>Mycolicibacterium</taxon>
    </lineage>
</organism>
<dbReference type="Gene3D" id="3.90.920.10">
    <property type="entry name" value="DNA primase, PRIM domain"/>
    <property type="match status" value="1"/>
</dbReference>
<keyword evidence="2" id="KW-0436">Ligase</keyword>
<proteinExistence type="predicted"/>
<dbReference type="PANTHER" id="PTHR42705">
    <property type="entry name" value="BIFUNCTIONAL NON-HOMOLOGOUS END JOINING PROTEIN LIGD"/>
    <property type="match status" value="1"/>
</dbReference>
<evidence type="ECO:0000313" key="2">
    <source>
        <dbReference type="EMBL" id="ORA69554.1"/>
    </source>
</evidence>
<dbReference type="EMBL" id="MVHS01000031">
    <property type="protein sequence ID" value="ORA69554.1"/>
    <property type="molecule type" value="Genomic_DNA"/>
</dbReference>
<dbReference type="InterPro" id="IPR052171">
    <property type="entry name" value="NHEJ_LigD"/>
</dbReference>
<dbReference type="GO" id="GO:0016874">
    <property type="term" value="F:ligase activity"/>
    <property type="evidence" value="ECO:0007669"/>
    <property type="project" value="UniProtKB-KW"/>
</dbReference>
<evidence type="ECO:0000313" key="3">
    <source>
        <dbReference type="Proteomes" id="UP000192801"/>
    </source>
</evidence>